<dbReference type="Proteomes" id="UP000792457">
    <property type="component" value="Unassembled WGS sequence"/>
</dbReference>
<comment type="caution">
    <text evidence="1">The sequence shown here is derived from an EMBL/GenBank/DDBJ whole genome shotgun (WGS) entry which is preliminary data.</text>
</comment>
<evidence type="ECO:0000313" key="2">
    <source>
        <dbReference type="Proteomes" id="UP000792457"/>
    </source>
</evidence>
<protein>
    <submittedName>
        <fullName evidence="1">Uncharacterized protein</fullName>
    </submittedName>
</protein>
<name>A0A8K0KBW6_LADFU</name>
<accession>A0A8K0KBW6</accession>
<gene>
    <name evidence="1" type="ORF">J437_LFUL012136</name>
</gene>
<evidence type="ECO:0000313" key="1">
    <source>
        <dbReference type="EMBL" id="KAG8232127.1"/>
    </source>
</evidence>
<dbReference type="AlphaFoldDB" id="A0A8K0KBW6"/>
<keyword evidence="2" id="KW-1185">Reference proteome</keyword>
<reference evidence="1" key="2">
    <citation type="submission" date="2017-10" db="EMBL/GenBank/DDBJ databases">
        <title>Ladona fulva Genome sequencing and assembly.</title>
        <authorList>
            <person name="Murali S."/>
            <person name="Richards S."/>
            <person name="Bandaranaike D."/>
            <person name="Bellair M."/>
            <person name="Blankenburg K."/>
            <person name="Chao H."/>
            <person name="Dinh H."/>
            <person name="Doddapaneni H."/>
            <person name="Dugan-Rocha S."/>
            <person name="Elkadiri S."/>
            <person name="Gnanaolivu R."/>
            <person name="Hernandez B."/>
            <person name="Skinner E."/>
            <person name="Javaid M."/>
            <person name="Lee S."/>
            <person name="Li M."/>
            <person name="Ming W."/>
            <person name="Munidasa M."/>
            <person name="Muniz J."/>
            <person name="Nguyen L."/>
            <person name="Hughes D."/>
            <person name="Osuji N."/>
            <person name="Pu L.-L."/>
            <person name="Puazo M."/>
            <person name="Qu C."/>
            <person name="Quiroz J."/>
            <person name="Raj R."/>
            <person name="Weissenberger G."/>
            <person name="Xin Y."/>
            <person name="Zou X."/>
            <person name="Han Y."/>
            <person name="Worley K."/>
            <person name="Muzny D."/>
            <person name="Gibbs R."/>
        </authorList>
    </citation>
    <scope>NUCLEOTIDE SEQUENCE</scope>
    <source>
        <strain evidence="1">Sampled in the wild</strain>
    </source>
</reference>
<proteinExistence type="predicted"/>
<reference evidence="1" key="1">
    <citation type="submission" date="2013-04" db="EMBL/GenBank/DDBJ databases">
        <authorList>
            <person name="Qu J."/>
            <person name="Murali S.C."/>
            <person name="Bandaranaike D."/>
            <person name="Bellair M."/>
            <person name="Blankenburg K."/>
            <person name="Chao H."/>
            <person name="Dinh H."/>
            <person name="Doddapaneni H."/>
            <person name="Downs B."/>
            <person name="Dugan-Rocha S."/>
            <person name="Elkadiri S."/>
            <person name="Gnanaolivu R.D."/>
            <person name="Hernandez B."/>
            <person name="Javaid M."/>
            <person name="Jayaseelan J.C."/>
            <person name="Lee S."/>
            <person name="Li M."/>
            <person name="Ming W."/>
            <person name="Munidasa M."/>
            <person name="Muniz J."/>
            <person name="Nguyen L."/>
            <person name="Ongeri F."/>
            <person name="Osuji N."/>
            <person name="Pu L.-L."/>
            <person name="Puazo M."/>
            <person name="Qu C."/>
            <person name="Quiroz J."/>
            <person name="Raj R."/>
            <person name="Weissenberger G."/>
            <person name="Xin Y."/>
            <person name="Zou X."/>
            <person name="Han Y."/>
            <person name="Richards S."/>
            <person name="Worley K."/>
            <person name="Muzny D."/>
            <person name="Gibbs R."/>
        </authorList>
    </citation>
    <scope>NUCLEOTIDE SEQUENCE</scope>
    <source>
        <strain evidence="1">Sampled in the wild</strain>
    </source>
</reference>
<dbReference type="EMBL" id="KZ308595">
    <property type="protein sequence ID" value="KAG8232127.1"/>
    <property type="molecule type" value="Genomic_DNA"/>
</dbReference>
<sequence>MEFLRKGTAINADCYRSSVRALRKTPCTTMQPLTRNTQPRLQHCFRGEVWQHPECRDPCDFHAFVKLEEHLGGHEFASNDQIRTGVCTGSITKERISIVKASIN</sequence>
<organism evidence="1 2">
    <name type="scientific">Ladona fulva</name>
    <name type="common">Scarce chaser dragonfly</name>
    <name type="synonym">Libellula fulva</name>
    <dbReference type="NCBI Taxonomy" id="123851"/>
    <lineage>
        <taxon>Eukaryota</taxon>
        <taxon>Metazoa</taxon>
        <taxon>Ecdysozoa</taxon>
        <taxon>Arthropoda</taxon>
        <taxon>Hexapoda</taxon>
        <taxon>Insecta</taxon>
        <taxon>Pterygota</taxon>
        <taxon>Palaeoptera</taxon>
        <taxon>Odonata</taxon>
        <taxon>Epiprocta</taxon>
        <taxon>Anisoptera</taxon>
        <taxon>Libelluloidea</taxon>
        <taxon>Libellulidae</taxon>
        <taxon>Ladona</taxon>
    </lineage>
</organism>
<dbReference type="OrthoDB" id="10512044at2759"/>